<feature type="signal peptide" evidence="1">
    <location>
        <begin position="1"/>
        <end position="22"/>
    </location>
</feature>
<gene>
    <name evidence="2" type="ORF">CDAUBV1_LOCUS11193</name>
</gene>
<sequence>MKIILLIATGVALALVAPRIESTSPLLQRNCYAEEEHCQDYCITLHGSEDFCLDKCKKRLNTCLGVLGDQDNQYDYDD</sequence>
<organism evidence="2 3">
    <name type="scientific">Calicophoron daubneyi</name>
    <name type="common">Rumen fluke</name>
    <name type="synonym">Paramphistomum daubneyi</name>
    <dbReference type="NCBI Taxonomy" id="300641"/>
    <lineage>
        <taxon>Eukaryota</taxon>
        <taxon>Metazoa</taxon>
        <taxon>Spiralia</taxon>
        <taxon>Lophotrochozoa</taxon>
        <taxon>Platyhelminthes</taxon>
        <taxon>Trematoda</taxon>
        <taxon>Digenea</taxon>
        <taxon>Plagiorchiida</taxon>
        <taxon>Pronocephalata</taxon>
        <taxon>Paramphistomoidea</taxon>
        <taxon>Paramphistomidae</taxon>
        <taxon>Calicophoron</taxon>
    </lineage>
</organism>
<evidence type="ECO:0000256" key="1">
    <source>
        <dbReference type="SAM" id="SignalP"/>
    </source>
</evidence>
<keyword evidence="1" id="KW-0732">Signal</keyword>
<proteinExistence type="predicted"/>
<accession>A0AAV2TNB4</accession>
<reference evidence="2" key="1">
    <citation type="submission" date="2024-06" db="EMBL/GenBank/DDBJ databases">
        <authorList>
            <person name="Liu X."/>
            <person name="Lenzi L."/>
            <person name="Haldenby T S."/>
            <person name="Uol C."/>
        </authorList>
    </citation>
    <scope>NUCLEOTIDE SEQUENCE</scope>
</reference>
<protein>
    <submittedName>
        <fullName evidence="2">Uncharacterized protein</fullName>
    </submittedName>
</protein>
<comment type="caution">
    <text evidence="2">The sequence shown here is derived from an EMBL/GenBank/DDBJ whole genome shotgun (WGS) entry which is preliminary data.</text>
</comment>
<dbReference type="Proteomes" id="UP001497525">
    <property type="component" value="Unassembled WGS sequence"/>
</dbReference>
<name>A0AAV2TNB4_CALDB</name>
<dbReference type="AlphaFoldDB" id="A0AAV2TNB4"/>
<feature type="chain" id="PRO_5043785871" evidence="1">
    <location>
        <begin position="23"/>
        <end position="78"/>
    </location>
</feature>
<dbReference type="EMBL" id="CAXLJL010000356">
    <property type="protein sequence ID" value="CAL5136897.1"/>
    <property type="molecule type" value="Genomic_DNA"/>
</dbReference>
<evidence type="ECO:0000313" key="2">
    <source>
        <dbReference type="EMBL" id="CAL5136897.1"/>
    </source>
</evidence>
<evidence type="ECO:0000313" key="3">
    <source>
        <dbReference type="Proteomes" id="UP001497525"/>
    </source>
</evidence>